<dbReference type="Gene3D" id="3.60.40.10">
    <property type="entry name" value="PPM-type phosphatase domain"/>
    <property type="match status" value="1"/>
</dbReference>
<evidence type="ECO:0000256" key="1">
    <source>
        <dbReference type="SAM" id="MobiDB-lite"/>
    </source>
</evidence>
<organism evidence="3 4">
    <name type="scientific">Mycolicibacter acidiphilus</name>
    <dbReference type="NCBI Taxonomy" id="2835306"/>
    <lineage>
        <taxon>Bacteria</taxon>
        <taxon>Bacillati</taxon>
        <taxon>Actinomycetota</taxon>
        <taxon>Actinomycetes</taxon>
        <taxon>Mycobacteriales</taxon>
        <taxon>Mycobacteriaceae</taxon>
        <taxon>Mycolicibacter</taxon>
    </lineage>
</organism>
<evidence type="ECO:0000259" key="2">
    <source>
        <dbReference type="Pfam" id="PF13672"/>
    </source>
</evidence>
<keyword evidence="4" id="KW-1185">Reference proteome</keyword>
<feature type="compositionally biased region" description="Basic residues" evidence="1">
    <location>
        <begin position="304"/>
        <end position="315"/>
    </location>
</feature>
<sequence length="315" mass="33242">MDERVNGAAGGRRWTACGASVTGSEHRRRGLGCDDAYSYGILGDFAVATVADGAGSVTGTSAWGAYVACRGVLKDAMNPAFIDSYSSGSSTDAEILVRVLFDGALHRVRRQAEAMGLDVALLSTTLSVAVTDTRLATFAQIGDGIIATERDGVIETLLAEHKQEYANTTSFLQSEGALEGSLRTAGHEDVTAIALSTDGMSYKITDVTTGAAYQPFFRGSWQHLRDGAQSDQLQAMLDGIRDDQTGDDKTLVLVARCADAEWAGTEALRWAHSGSPGSPPGSAPSVTVGRPDDATVTDSGAGRSRSRSRWGRWLR</sequence>
<reference evidence="3 4" key="1">
    <citation type="submission" date="2021-05" db="EMBL/GenBank/DDBJ databases">
        <title>Mycobacterium acidophilum sp. nov., an extremely acid-tolerant member of the genus Mycobacterium.</title>
        <authorList>
            <person name="Xia J."/>
        </authorList>
    </citation>
    <scope>NUCLEOTIDE SEQUENCE [LARGE SCALE GENOMIC DNA]</scope>
    <source>
        <strain evidence="3 4">M1</strain>
    </source>
</reference>
<accession>A0ABS5RNW7</accession>
<dbReference type="Proteomes" id="UP001519535">
    <property type="component" value="Unassembled WGS sequence"/>
</dbReference>
<comment type="caution">
    <text evidence="3">The sequence shown here is derived from an EMBL/GenBank/DDBJ whole genome shotgun (WGS) entry which is preliminary data.</text>
</comment>
<dbReference type="SUPFAM" id="SSF81606">
    <property type="entry name" value="PP2C-like"/>
    <property type="match status" value="1"/>
</dbReference>
<dbReference type="InterPro" id="IPR036457">
    <property type="entry name" value="PPM-type-like_dom_sf"/>
</dbReference>
<proteinExistence type="predicted"/>
<feature type="domain" description="PPM-type phosphatase" evidence="2">
    <location>
        <begin position="22"/>
        <end position="238"/>
    </location>
</feature>
<dbReference type="InterPro" id="IPR001932">
    <property type="entry name" value="PPM-type_phosphatase-like_dom"/>
</dbReference>
<evidence type="ECO:0000313" key="4">
    <source>
        <dbReference type="Proteomes" id="UP001519535"/>
    </source>
</evidence>
<name>A0ABS5RNW7_9MYCO</name>
<evidence type="ECO:0000313" key="3">
    <source>
        <dbReference type="EMBL" id="MBS9535722.1"/>
    </source>
</evidence>
<dbReference type="EMBL" id="JAHCLR010000057">
    <property type="protein sequence ID" value="MBS9535722.1"/>
    <property type="molecule type" value="Genomic_DNA"/>
</dbReference>
<gene>
    <name evidence="3" type="ORF">KIH27_19225</name>
</gene>
<feature type="region of interest" description="Disordered" evidence="1">
    <location>
        <begin position="270"/>
        <end position="315"/>
    </location>
</feature>
<protein>
    <submittedName>
        <fullName evidence="3">Protein phosphatase 2C domain-containing protein</fullName>
    </submittedName>
</protein>
<dbReference type="Pfam" id="PF13672">
    <property type="entry name" value="PP2C_2"/>
    <property type="match status" value="1"/>
</dbReference>